<evidence type="ECO:0000313" key="3">
    <source>
        <dbReference type="Proteomes" id="UP000613177"/>
    </source>
</evidence>
<evidence type="ECO:0000256" key="1">
    <source>
        <dbReference type="SAM" id="SignalP"/>
    </source>
</evidence>
<keyword evidence="3" id="KW-1185">Reference proteome</keyword>
<proteinExistence type="predicted"/>
<evidence type="ECO:0000313" key="2">
    <source>
        <dbReference type="EMBL" id="KAG2230016.1"/>
    </source>
</evidence>
<dbReference type="InterPro" id="IPR021054">
    <property type="entry name" value="Cell_wall_mannoprotein_1"/>
</dbReference>
<dbReference type="Proteomes" id="UP000613177">
    <property type="component" value="Unassembled WGS sequence"/>
</dbReference>
<dbReference type="Gene3D" id="1.20.1280.140">
    <property type="match status" value="1"/>
</dbReference>
<protein>
    <submittedName>
        <fullName evidence="2">Uncharacterized protein</fullName>
    </submittedName>
</protein>
<organism evidence="2 3">
    <name type="scientific">Thamnidium elegans</name>
    <dbReference type="NCBI Taxonomy" id="101142"/>
    <lineage>
        <taxon>Eukaryota</taxon>
        <taxon>Fungi</taxon>
        <taxon>Fungi incertae sedis</taxon>
        <taxon>Mucoromycota</taxon>
        <taxon>Mucoromycotina</taxon>
        <taxon>Mucoromycetes</taxon>
        <taxon>Mucorales</taxon>
        <taxon>Mucorineae</taxon>
        <taxon>Mucoraceae</taxon>
        <taxon>Thamnidium</taxon>
    </lineage>
</organism>
<feature type="chain" id="PRO_5034804028" evidence="1">
    <location>
        <begin position="19"/>
        <end position="185"/>
    </location>
</feature>
<accession>A0A8H7VPH8</accession>
<dbReference type="EMBL" id="JAEPRE010000228">
    <property type="protein sequence ID" value="KAG2230016.1"/>
    <property type="molecule type" value="Genomic_DNA"/>
</dbReference>
<reference evidence="2" key="1">
    <citation type="submission" date="2021-01" db="EMBL/GenBank/DDBJ databases">
        <title>Metabolic potential, ecology and presence of endohyphal bacteria is reflected in genomic diversity of Mucoromycotina.</title>
        <authorList>
            <person name="Muszewska A."/>
            <person name="Okrasinska A."/>
            <person name="Steczkiewicz K."/>
            <person name="Drgas O."/>
            <person name="Orlowska M."/>
            <person name="Perlinska-Lenart U."/>
            <person name="Aleksandrzak-Piekarczyk T."/>
            <person name="Szatraj K."/>
            <person name="Zielenkiewicz U."/>
            <person name="Pilsyk S."/>
            <person name="Malc E."/>
            <person name="Mieczkowski P."/>
            <person name="Kruszewska J.S."/>
            <person name="Biernat P."/>
            <person name="Pawlowska J."/>
        </authorList>
    </citation>
    <scope>NUCLEOTIDE SEQUENCE</scope>
    <source>
        <strain evidence="2">WA0000018081</strain>
    </source>
</reference>
<comment type="caution">
    <text evidence="2">The sequence shown here is derived from an EMBL/GenBank/DDBJ whole genome shotgun (WGS) entry which is preliminary data.</text>
</comment>
<name>A0A8H7VPH8_9FUNG</name>
<dbReference type="Pfam" id="PF12296">
    <property type="entry name" value="HsbA"/>
    <property type="match status" value="1"/>
</dbReference>
<dbReference type="AlphaFoldDB" id="A0A8H7VPH8"/>
<feature type="signal peptide" evidence="1">
    <location>
        <begin position="1"/>
        <end position="18"/>
    </location>
</feature>
<sequence length="185" mass="20616">MRFSILLITATVVVSANAASIEKRGISKPVQQCFSQLKDANLQLGIVQNAVDDFTEESGYYVALNIQHKEKVLEGILRDTNELCCRRITDDMTTEEVDAGTKIITPLITSATKVLKALENKKDQFDSIPLTTFLVVGDIKNMDQLTGTLIDCVSHKVPKDHFSTFRDLSHTLNDAFSSVRYKYGI</sequence>
<gene>
    <name evidence="2" type="ORF">INT48_003062</name>
</gene>
<keyword evidence="1" id="KW-0732">Signal</keyword>